<proteinExistence type="predicted"/>
<reference evidence="2 3" key="1">
    <citation type="submission" date="2024-09" db="EMBL/GenBank/DDBJ databases">
        <authorList>
            <person name="Sun Q."/>
            <person name="Mori K."/>
        </authorList>
    </citation>
    <scope>NUCLEOTIDE SEQUENCE [LARGE SCALE GENOMIC DNA]</scope>
    <source>
        <strain evidence="2 3">JCM 3324</strain>
    </source>
</reference>
<evidence type="ECO:0000259" key="1">
    <source>
        <dbReference type="Pfam" id="PF21897"/>
    </source>
</evidence>
<protein>
    <submittedName>
        <fullName evidence="2">DUF6919 domain-containing protein</fullName>
    </submittedName>
</protein>
<feature type="domain" description="DUF6919" evidence="1">
    <location>
        <begin position="2"/>
        <end position="194"/>
    </location>
</feature>
<accession>A0ABV5P2S3</accession>
<evidence type="ECO:0000313" key="2">
    <source>
        <dbReference type="EMBL" id="MFB9476879.1"/>
    </source>
</evidence>
<keyword evidence="3" id="KW-1185">Reference proteome</keyword>
<dbReference type="Pfam" id="PF21897">
    <property type="entry name" value="DUF6919"/>
    <property type="match status" value="1"/>
</dbReference>
<dbReference type="RefSeq" id="WP_379485209.1">
    <property type="nucleotide sequence ID" value="NZ_JBHMCF010000057.1"/>
</dbReference>
<name>A0ABV5P2S3_9ACTN</name>
<evidence type="ECO:0000313" key="3">
    <source>
        <dbReference type="Proteomes" id="UP001589568"/>
    </source>
</evidence>
<dbReference type="InterPro" id="IPR054212">
    <property type="entry name" value="DUF6919"/>
</dbReference>
<sequence length="198" mass="21641">MEDWQTATTLHDLGELTARWLEGAGGHPGYDGRPDEETLPIAGHLAAANRSGYVTYSSQPEFHGPGYDGATWWQRAAVEGLTDQAGLDRLRRAAARHPRLHIVAQTAARVRTSYKEAVPVSAREDGGPRGMLGQPRLEETTCAFGARLPVRELVLMFGGQVSPALRRVLRGAVQVTIADRYWGLESPLWGALDEFAAR</sequence>
<comment type="caution">
    <text evidence="2">The sequence shown here is derived from an EMBL/GenBank/DDBJ whole genome shotgun (WGS) entry which is preliminary data.</text>
</comment>
<organism evidence="2 3">
    <name type="scientific">Nonomuraea salmonea</name>
    <dbReference type="NCBI Taxonomy" id="46181"/>
    <lineage>
        <taxon>Bacteria</taxon>
        <taxon>Bacillati</taxon>
        <taxon>Actinomycetota</taxon>
        <taxon>Actinomycetes</taxon>
        <taxon>Streptosporangiales</taxon>
        <taxon>Streptosporangiaceae</taxon>
        <taxon>Nonomuraea</taxon>
    </lineage>
</organism>
<dbReference type="EMBL" id="JBHMCF010000057">
    <property type="protein sequence ID" value="MFB9476879.1"/>
    <property type="molecule type" value="Genomic_DNA"/>
</dbReference>
<gene>
    <name evidence="2" type="ORF">ACFFR3_45945</name>
</gene>
<dbReference type="Proteomes" id="UP001589568">
    <property type="component" value="Unassembled WGS sequence"/>
</dbReference>